<dbReference type="Proteomes" id="UP001501734">
    <property type="component" value="Unassembled WGS sequence"/>
</dbReference>
<sequence>MKTNLVQSIKISRLKLFLGLLTVIVIGLIGYSIYLYQHISETKTENFQVTEARVNEELTLNSIHNISSYHGNVHYHVVEGETNNQEALLIFVDQADETADLIVYSQAELISDDVILADWESKTSYQDIYQIQYGIRNEIPLLEIVYLDHSDRLSYDYYRLDTGAYDSGISFANKSK</sequence>
<dbReference type="InterPro" id="IPR046350">
    <property type="entry name" value="Cystatin_sf"/>
</dbReference>
<comment type="caution">
    <text evidence="3">The sequence shown here is derived from an EMBL/GenBank/DDBJ whole genome shotgun (WGS) entry which is preliminary data.</text>
</comment>
<accession>A0ABP7VPF9</accession>
<keyword evidence="1" id="KW-0472">Membrane</keyword>
<dbReference type="RefSeq" id="WP_344912130.1">
    <property type="nucleotide sequence ID" value="NZ_BAABDL010000085.1"/>
</dbReference>
<dbReference type="InterPro" id="IPR041401">
    <property type="entry name" value="TseB-like_dom"/>
</dbReference>
<keyword evidence="4" id="KW-1185">Reference proteome</keyword>
<dbReference type="Pfam" id="PF17881">
    <property type="entry name" value="TseB"/>
    <property type="match status" value="1"/>
</dbReference>
<evidence type="ECO:0000313" key="3">
    <source>
        <dbReference type="EMBL" id="GAA4071674.1"/>
    </source>
</evidence>
<reference evidence="4" key="1">
    <citation type="journal article" date="2019" name="Int. J. Syst. Evol. Microbiol.">
        <title>The Global Catalogue of Microorganisms (GCM) 10K type strain sequencing project: providing services to taxonomists for standard genome sequencing and annotation.</title>
        <authorList>
            <consortium name="The Broad Institute Genomics Platform"/>
            <consortium name="The Broad Institute Genome Sequencing Center for Infectious Disease"/>
            <person name="Wu L."/>
            <person name="Ma J."/>
        </authorList>
    </citation>
    <scope>NUCLEOTIDE SEQUENCE [LARGE SCALE GENOMIC DNA]</scope>
    <source>
        <strain evidence="4">JCM 17250</strain>
    </source>
</reference>
<evidence type="ECO:0000259" key="2">
    <source>
        <dbReference type="Pfam" id="PF17881"/>
    </source>
</evidence>
<feature type="domain" description="Cell wall elongation regulator TseB-like" evidence="2">
    <location>
        <begin position="51"/>
        <end position="92"/>
    </location>
</feature>
<protein>
    <recommendedName>
        <fullName evidence="2">Cell wall elongation regulator TseB-like domain-containing protein</fullName>
    </recommendedName>
</protein>
<name>A0ABP7VPF9_9BACI</name>
<organism evidence="3 4">
    <name type="scientific">Amphibacillus indicireducens</name>
    <dbReference type="NCBI Taxonomy" id="1076330"/>
    <lineage>
        <taxon>Bacteria</taxon>
        <taxon>Bacillati</taxon>
        <taxon>Bacillota</taxon>
        <taxon>Bacilli</taxon>
        <taxon>Bacillales</taxon>
        <taxon>Bacillaceae</taxon>
        <taxon>Amphibacillus</taxon>
    </lineage>
</organism>
<keyword evidence="1" id="KW-1133">Transmembrane helix</keyword>
<evidence type="ECO:0000313" key="4">
    <source>
        <dbReference type="Proteomes" id="UP001501734"/>
    </source>
</evidence>
<keyword evidence="1" id="KW-0812">Transmembrane</keyword>
<evidence type="ECO:0000256" key="1">
    <source>
        <dbReference type="SAM" id="Phobius"/>
    </source>
</evidence>
<feature type="transmembrane region" description="Helical" evidence="1">
    <location>
        <begin position="16"/>
        <end position="36"/>
    </location>
</feature>
<gene>
    <name evidence="3" type="ORF">GCM10022410_16660</name>
</gene>
<dbReference type="SUPFAM" id="SSF54403">
    <property type="entry name" value="Cystatin/monellin"/>
    <property type="match status" value="2"/>
</dbReference>
<dbReference type="EMBL" id="BAABDL010000085">
    <property type="protein sequence ID" value="GAA4071674.1"/>
    <property type="molecule type" value="Genomic_DNA"/>
</dbReference>
<dbReference type="Gene3D" id="3.10.450.40">
    <property type="match status" value="2"/>
</dbReference>
<proteinExistence type="predicted"/>